<sequence length="86" mass="10370">MKWNEVQNLYPNEWVVIEAIQAHSDDGLRLVDEMAIVQKFDDSFEAMKQCNELQRTRPANEFYFFHTSRPRVEIRERRWIGIRGRG</sequence>
<evidence type="ECO:0000313" key="2">
    <source>
        <dbReference type="Proteomes" id="UP000256977"/>
    </source>
</evidence>
<protein>
    <submittedName>
        <fullName evidence="1">Uncharacterized protein</fullName>
    </submittedName>
</protein>
<accession>A0A3D9I6Y7</accession>
<keyword evidence="2" id="KW-1185">Reference proteome</keyword>
<reference evidence="1 2" key="1">
    <citation type="submission" date="2018-07" db="EMBL/GenBank/DDBJ databases">
        <title>Genomic Encyclopedia of Type Strains, Phase III (KMG-III): the genomes of soil and plant-associated and newly described type strains.</title>
        <authorList>
            <person name="Whitman W."/>
        </authorList>
    </citation>
    <scope>NUCLEOTIDE SEQUENCE [LARGE SCALE GENOMIC DNA]</scope>
    <source>
        <strain evidence="1 2">CECT 7287</strain>
    </source>
</reference>
<dbReference type="AlphaFoldDB" id="A0A3D9I6Y7"/>
<dbReference type="EMBL" id="QRDZ01000036">
    <property type="protein sequence ID" value="RED57451.1"/>
    <property type="molecule type" value="Genomic_DNA"/>
</dbReference>
<dbReference type="Proteomes" id="UP000256977">
    <property type="component" value="Unassembled WGS sequence"/>
</dbReference>
<proteinExistence type="predicted"/>
<dbReference type="OrthoDB" id="5770817at2"/>
<dbReference type="RefSeq" id="WP_116064657.1">
    <property type="nucleotide sequence ID" value="NZ_QRDZ01000036.1"/>
</dbReference>
<evidence type="ECO:0000313" key="1">
    <source>
        <dbReference type="EMBL" id="RED57451.1"/>
    </source>
</evidence>
<comment type="caution">
    <text evidence="1">The sequence shown here is derived from an EMBL/GenBank/DDBJ whole genome shotgun (WGS) entry which is preliminary data.</text>
</comment>
<organism evidence="1 2">
    <name type="scientific">Cohnella phaseoli</name>
    <dbReference type="NCBI Taxonomy" id="456490"/>
    <lineage>
        <taxon>Bacteria</taxon>
        <taxon>Bacillati</taxon>
        <taxon>Bacillota</taxon>
        <taxon>Bacilli</taxon>
        <taxon>Bacillales</taxon>
        <taxon>Paenibacillaceae</taxon>
        <taxon>Cohnella</taxon>
    </lineage>
</organism>
<name>A0A3D9I6Y7_9BACL</name>
<gene>
    <name evidence="1" type="ORF">DFP98_1364</name>
</gene>